<accession>A0ABW6M422</accession>
<organism evidence="1 2">
    <name type="scientific">Streptomyces hokutonensis</name>
    <dbReference type="NCBI Taxonomy" id="1306990"/>
    <lineage>
        <taxon>Bacteria</taxon>
        <taxon>Bacillati</taxon>
        <taxon>Actinomycetota</taxon>
        <taxon>Actinomycetes</taxon>
        <taxon>Kitasatosporales</taxon>
        <taxon>Streptomycetaceae</taxon>
        <taxon>Streptomyces</taxon>
    </lineage>
</organism>
<reference evidence="1 2" key="1">
    <citation type="submission" date="2024-10" db="EMBL/GenBank/DDBJ databases">
        <title>The Natural Products Discovery Center: Release of the First 8490 Sequenced Strains for Exploring Actinobacteria Biosynthetic Diversity.</title>
        <authorList>
            <person name="Kalkreuter E."/>
            <person name="Kautsar S.A."/>
            <person name="Yang D."/>
            <person name="Bader C.D."/>
            <person name="Teijaro C.N."/>
            <person name="Fluegel L."/>
            <person name="Davis C.M."/>
            <person name="Simpson J.R."/>
            <person name="Lauterbach L."/>
            <person name="Steele A.D."/>
            <person name="Gui C."/>
            <person name="Meng S."/>
            <person name="Li G."/>
            <person name="Viehrig K."/>
            <person name="Ye F."/>
            <person name="Su P."/>
            <person name="Kiefer A.F."/>
            <person name="Nichols A."/>
            <person name="Cepeda A.J."/>
            <person name="Yan W."/>
            <person name="Fan B."/>
            <person name="Jiang Y."/>
            <person name="Adhikari A."/>
            <person name="Zheng C.-J."/>
            <person name="Schuster L."/>
            <person name="Cowan T.M."/>
            <person name="Smanski M.J."/>
            <person name="Chevrette M.G."/>
            <person name="De Carvalho L.P.S."/>
            <person name="Shen B."/>
        </authorList>
    </citation>
    <scope>NUCLEOTIDE SEQUENCE [LARGE SCALE GENOMIC DNA]</scope>
    <source>
        <strain evidence="1 2">NPDC006488</strain>
    </source>
</reference>
<name>A0ABW6M422_9ACTN</name>
<keyword evidence="2" id="KW-1185">Reference proteome</keyword>
<evidence type="ECO:0000313" key="1">
    <source>
        <dbReference type="EMBL" id="MFE9600876.1"/>
    </source>
</evidence>
<evidence type="ECO:0000313" key="2">
    <source>
        <dbReference type="Proteomes" id="UP001601303"/>
    </source>
</evidence>
<protein>
    <submittedName>
        <fullName evidence="1">Uncharacterized protein</fullName>
    </submittedName>
</protein>
<proteinExistence type="predicted"/>
<dbReference type="EMBL" id="JBIAHM010000007">
    <property type="protein sequence ID" value="MFE9600876.1"/>
    <property type="molecule type" value="Genomic_DNA"/>
</dbReference>
<dbReference type="Proteomes" id="UP001601303">
    <property type="component" value="Unassembled WGS sequence"/>
</dbReference>
<dbReference type="RefSeq" id="WP_388107688.1">
    <property type="nucleotide sequence ID" value="NZ_JBIAHM010000007.1"/>
</dbReference>
<comment type="caution">
    <text evidence="1">The sequence shown here is derived from an EMBL/GenBank/DDBJ whole genome shotgun (WGS) entry which is preliminary data.</text>
</comment>
<sequence>MITLTPVERDIHSHLLLLAKEGDPANPAGSACITYKGLGRAIDPEGRNPGMSRPPFRTMFPSLGHVSMYEVEHGRPMLSALVVSQETGTAGPGFAELARHLQFEVEDDEAFWRRELQETVRFWSANDPVLVVDAAVDRVLEELKQIKALLRKRGA</sequence>
<gene>
    <name evidence="1" type="ORF">ACFYNQ_20195</name>
</gene>